<dbReference type="InterPro" id="IPR030392">
    <property type="entry name" value="S74_ICA"/>
</dbReference>
<proteinExistence type="predicted"/>
<evidence type="ECO:0000256" key="2">
    <source>
        <dbReference type="SAM" id="MobiDB-lite"/>
    </source>
</evidence>
<evidence type="ECO:0000259" key="3">
    <source>
        <dbReference type="PROSITE" id="PS51688"/>
    </source>
</evidence>
<evidence type="ECO:0000313" key="5">
    <source>
        <dbReference type="Proteomes" id="UP000050898"/>
    </source>
</evidence>
<dbReference type="EMBL" id="AYYH01000006">
    <property type="protein sequence ID" value="KRN10831.1"/>
    <property type="molecule type" value="Genomic_DNA"/>
</dbReference>
<dbReference type="PATRIC" id="fig|1046596.6.peg.2177"/>
<dbReference type="OrthoDB" id="2330195at2"/>
<dbReference type="PROSITE" id="PS51688">
    <property type="entry name" value="ICA"/>
    <property type="match status" value="1"/>
</dbReference>
<feature type="region of interest" description="Disordered" evidence="2">
    <location>
        <begin position="1439"/>
        <end position="1460"/>
    </location>
</feature>
<organism evidence="4 5">
    <name type="scientific">Liquorilactobacillus mali KCTC 3596 = DSM 20444</name>
    <dbReference type="NCBI Taxonomy" id="1046596"/>
    <lineage>
        <taxon>Bacteria</taxon>
        <taxon>Bacillati</taxon>
        <taxon>Bacillota</taxon>
        <taxon>Bacilli</taxon>
        <taxon>Lactobacillales</taxon>
        <taxon>Lactobacillaceae</taxon>
        <taxon>Liquorilactobacillus</taxon>
    </lineage>
</organism>
<reference evidence="4 5" key="1">
    <citation type="journal article" date="2015" name="Genome Announc.">
        <title>Expanding the biotechnology potential of lactobacilli through comparative genomics of 213 strains and associated genera.</title>
        <authorList>
            <person name="Sun Z."/>
            <person name="Harris H.M."/>
            <person name="McCann A."/>
            <person name="Guo C."/>
            <person name="Argimon S."/>
            <person name="Zhang W."/>
            <person name="Yang X."/>
            <person name="Jeffery I.B."/>
            <person name="Cooney J.C."/>
            <person name="Kagawa T.F."/>
            <person name="Liu W."/>
            <person name="Song Y."/>
            <person name="Salvetti E."/>
            <person name="Wrobel A."/>
            <person name="Rasinkangas P."/>
            <person name="Parkhill J."/>
            <person name="Rea M.C."/>
            <person name="O'Sullivan O."/>
            <person name="Ritari J."/>
            <person name="Douillard F.P."/>
            <person name="Paul Ross R."/>
            <person name="Yang R."/>
            <person name="Briner A.E."/>
            <person name="Felis G.E."/>
            <person name="de Vos W.M."/>
            <person name="Barrangou R."/>
            <person name="Klaenhammer T.R."/>
            <person name="Caufield P.W."/>
            <person name="Cui Y."/>
            <person name="Zhang H."/>
            <person name="O'Toole P.W."/>
        </authorList>
    </citation>
    <scope>NUCLEOTIDE SEQUENCE [LARGE SCALE GENOMIC DNA]</scope>
    <source>
        <strain evidence="4 5">DSM 20444</strain>
    </source>
</reference>
<keyword evidence="5" id="KW-1185">Reference proteome</keyword>
<sequence>MARIIKSLVNGEYLYPTVKDIGNLDNLNTTVKTDIVSAINDIVQNGVAIKDGVTSSEVDDKIETATNNLKAQTEADLAEAKSQLNTRITDAQTSLSGDIADAQKELKDHNDNIQTLNDKAQSLSTDLGNTKTNLDDVKSDLANVKIGQNDISQTLDTVKGQIETKAEKANLDAAQEQIEKNTADILINAEGLDSKATKEDLTLANQNITKVQSDLSQQADEISGKVSEDKLTNKMNDFQVKKANLLLGTRDWYNWVISNPAYVSVTDSLYNACYWASLTKSTETISMSVSGLTSGNTYTLSVVAKTIKSGDTINVQEKTAGILKTKNNDQNVTTDPQTYSVTFVASSDTINIAFGLTGSVSSGNALLINEAKLETGSEVTYWEMNSADNFERIEHSEAQQKITSDQISSVTLKQTQLGDEQEEQSASISQLGDKIVIAQNDITSLNGSVQDVNTKIDSKAGELQATFSEEINQQIDNISDSNNNEILNSGFTSGLNRWQSVSAKANVVSDSNNKNWVDFKQSGLSADSPISIESNYFEAKDNDVIVVAFDMNQLTDVTLDNNNVLILEVFNTSNSRIDYKELQISDCEVIGSNPKRLKYKYQISHSDASKFAIRAELKRNGHLQFSNFLAVKSTINNGAYTTNAQDNVDVTVKQQNQITANTEGLQLKADKTSVDTLSQTVTNQTAQISVLNDEVAEKTAKTDFDNLTGRVTSAEQKVTANADGLNSTVSKMSTLQDQVNNSAVGTNLISGSTLEKNWYAQSPATASLDAINFVTFTKSTTSSARQGYMHTIQSGFLPSQYYTLSAEIYIVNVSGSGTDNDIHFRSYGSNSAATGNYVALLDTSKVSVWQKLVVTGKTPSDVSGGLDFGLSISGGTTGVFKIRNFKLELGSVATDYSTCPSENATVTSVTNVSQKADQIAADLATSNGDITQLKARATGWDSSIASANGKINTLQATSDGYATNISAIQNQVNNSAVGTNLLYGTSMFSPWYGTTSFSGSGGTAGLTTKIETDSDGDTAWHLSGTVTQNSVRGFYNNQLSKNYPAQYALSVSVKGTFANTTVNAFTVEGNTGYVSNGLTLSTSYQRWITTGNISSGTGAASVLYFNVVAGDTVDIWVKKWKLEKGLVATDYSTNPEDNATTNYVNNQITATASTLSANLTSTTTTLKTYADNSANNATAAAIATAASDATTKANAVQSNLDNQQIGGTNLIDGTGQPFIMGYGIPNTTWNGTEAYVNLSSSRPTANGNEILPQAGSPWNNNTGIVPIKGATYTQSIYIATDCTISSYTGNFITWFSSKGHDLQPVTLVKVGDNLYRITSTKTWAYDNVGLRVFDLYLKTFDLVNSGTYIAFYHPKLEMGNTVTDWSPSIGDIQADATTKANAAQSNAITQSKTYADTQITATAGTFSANLSSTTTTLKTYADTSATNAKNAAVSTAASDATTKANNAQSNAVSTASSDATTKANNAQSNAIASAKTYADTQISATAGTFNVKTSAIQTQLDNSAVGTNLLLGTSKSASLTGTNTANQTMANYLLANGYNVSKLATVYGTQFTVSFDWSVSGSSPSGTYSIQWNNVPWGMGLSGTVSSSNTSGHFSKTFSVGTTTANIATMIGFRLDNFVGTITFSNVKLEKGSVATDWSLAPNDTDYTNMFSMDSNGITLDAHGVNNSNKTILLRGDHVKIDSSNPVVIPTINANVITGTAVAKNMNLDFTNGSIYVNASGNQTWIDQNGFHNTNGSGTDTYIKNGVISTNVIQANSKLHIGNLSTTDTRLVWGTDVDVNGMSFTVPVKVGSTNNASDYQSEIQGYIKGFGWDYKTATMKGTGGSGLVMGLAQQTVWGDPYGGDYIGIGQFVPTDSAKTMASADFQPAIAYWATGVGGAYGANTVSITPPLYVDSGINGTADLIMSSTGAHDAVVGSSSGQGNIGLRGSIFYWDSKSGGTRMIYADSNKFTVNTMFQGGGVILNNNNNLRATSGGDFYIDGNGGSGGNAVLHVKSVTQTSLLSAKTNIVKLDAQDAIDAINSTDIYKYSFKDDVKQGINKRYASYIIDDVNEVSQYTEPDEFLASDKKGRDDGTQLSYLTVMIQEMYKKMQSQQDRIEKLEAQLNE</sequence>
<gene>
    <name evidence="4" type="ORF">FD00_GL002074</name>
</gene>
<dbReference type="Proteomes" id="UP000050898">
    <property type="component" value="Unassembled WGS sequence"/>
</dbReference>
<dbReference type="RefSeq" id="WP_003691050.1">
    <property type="nucleotide sequence ID" value="NZ_AKKT01000168.1"/>
</dbReference>
<feature type="compositionally biased region" description="Polar residues" evidence="2">
    <location>
        <begin position="1448"/>
        <end position="1460"/>
    </location>
</feature>
<keyword evidence="1" id="KW-0175">Coiled coil</keyword>
<feature type="domain" description="Peptidase S74" evidence="3">
    <location>
        <begin position="2000"/>
        <end position="2104"/>
    </location>
</feature>
<accession>J1F0X0</accession>
<name>J1F0X0_9LACO</name>
<comment type="caution">
    <text evidence="4">The sequence shown here is derived from an EMBL/GenBank/DDBJ whole genome shotgun (WGS) entry which is preliminary data.</text>
</comment>
<evidence type="ECO:0000313" key="4">
    <source>
        <dbReference type="EMBL" id="KRN10831.1"/>
    </source>
</evidence>
<protein>
    <recommendedName>
        <fullName evidence="3">Peptidase S74 domain-containing protein</fullName>
    </recommendedName>
</protein>
<feature type="coiled-coil region" evidence="1">
    <location>
        <begin position="99"/>
        <end position="126"/>
    </location>
</feature>
<dbReference type="Gene3D" id="2.60.120.260">
    <property type="entry name" value="Galactose-binding domain-like"/>
    <property type="match status" value="1"/>
</dbReference>
<evidence type="ECO:0000256" key="1">
    <source>
        <dbReference type="SAM" id="Coils"/>
    </source>
</evidence>